<dbReference type="AlphaFoldDB" id="A0A2T2WIV4"/>
<name>A0A2T2WIV4_9FIRM</name>
<accession>A0A2T2WIV4</accession>
<sequence length="76" mass="7827">MDSRKLAADQASRTIQLAYQAQSAAQQAAQAAQTAAATAAQAAQAAQSVLSATQEGFVVAPQAASMQQPIVQQPWQ</sequence>
<evidence type="ECO:0000313" key="1">
    <source>
        <dbReference type="EMBL" id="PSR22167.1"/>
    </source>
</evidence>
<gene>
    <name evidence="1" type="ORF">C7B45_08050</name>
</gene>
<evidence type="ECO:0000313" key="2">
    <source>
        <dbReference type="Proteomes" id="UP000241848"/>
    </source>
</evidence>
<dbReference type="EMBL" id="PXYV01000021">
    <property type="protein sequence ID" value="PSR22167.1"/>
    <property type="molecule type" value="Genomic_DNA"/>
</dbReference>
<protein>
    <submittedName>
        <fullName evidence="1">Uncharacterized protein</fullName>
    </submittedName>
</protein>
<reference evidence="1 2" key="1">
    <citation type="journal article" date="2014" name="BMC Genomics">
        <title>Comparison of environmental and isolate Sulfobacillus genomes reveals diverse carbon, sulfur, nitrogen, and hydrogen metabolisms.</title>
        <authorList>
            <person name="Justice N.B."/>
            <person name="Norman A."/>
            <person name="Brown C.T."/>
            <person name="Singh A."/>
            <person name="Thomas B.C."/>
            <person name="Banfield J.F."/>
        </authorList>
    </citation>
    <scope>NUCLEOTIDE SEQUENCE [LARGE SCALE GENOMIC DNA]</scope>
    <source>
        <strain evidence="1">AMDSBA3</strain>
    </source>
</reference>
<comment type="caution">
    <text evidence="1">The sequence shown here is derived from an EMBL/GenBank/DDBJ whole genome shotgun (WGS) entry which is preliminary data.</text>
</comment>
<dbReference type="Proteomes" id="UP000241848">
    <property type="component" value="Unassembled WGS sequence"/>
</dbReference>
<proteinExistence type="predicted"/>
<organism evidence="1 2">
    <name type="scientific">Sulfobacillus acidophilus</name>
    <dbReference type="NCBI Taxonomy" id="53633"/>
    <lineage>
        <taxon>Bacteria</taxon>
        <taxon>Bacillati</taxon>
        <taxon>Bacillota</taxon>
        <taxon>Clostridia</taxon>
        <taxon>Eubacteriales</taxon>
        <taxon>Clostridiales Family XVII. Incertae Sedis</taxon>
        <taxon>Sulfobacillus</taxon>
    </lineage>
</organism>